<evidence type="ECO:0000313" key="4">
    <source>
        <dbReference type="Proteomes" id="UP000001744"/>
    </source>
</evidence>
<feature type="region of interest" description="Disordered" evidence="1">
    <location>
        <begin position="92"/>
        <end position="118"/>
    </location>
</feature>
<dbReference type="GeneID" id="7052250"/>
<accession>B6K2T6</accession>
<evidence type="ECO:0000256" key="1">
    <source>
        <dbReference type="SAM" id="MobiDB-lite"/>
    </source>
</evidence>
<protein>
    <submittedName>
        <fullName evidence="2">Uncharacterized protein</fullName>
    </submittedName>
</protein>
<feature type="compositionally biased region" description="Basic and acidic residues" evidence="1">
    <location>
        <begin position="93"/>
        <end position="106"/>
    </location>
</feature>
<feature type="compositionally biased region" description="Basic residues" evidence="1">
    <location>
        <begin position="107"/>
        <end position="118"/>
    </location>
</feature>
<dbReference type="HOGENOM" id="CLU_2074498_0_0_1"/>
<proteinExistence type="predicted"/>
<evidence type="ECO:0000313" key="3">
    <source>
        <dbReference type="JaponicusDB" id="SJAG_05307"/>
    </source>
</evidence>
<dbReference type="EMBL" id="KE651167">
    <property type="protein sequence ID" value="EEB08576.1"/>
    <property type="molecule type" value="Genomic_DNA"/>
</dbReference>
<dbReference type="Proteomes" id="UP000001744">
    <property type="component" value="Unassembled WGS sequence"/>
</dbReference>
<organism evidence="2 4">
    <name type="scientific">Schizosaccharomyces japonicus (strain yFS275 / FY16936)</name>
    <name type="common">Fission yeast</name>
    <dbReference type="NCBI Taxonomy" id="402676"/>
    <lineage>
        <taxon>Eukaryota</taxon>
        <taxon>Fungi</taxon>
        <taxon>Dikarya</taxon>
        <taxon>Ascomycota</taxon>
        <taxon>Taphrinomycotina</taxon>
        <taxon>Schizosaccharomycetes</taxon>
        <taxon>Schizosaccharomycetales</taxon>
        <taxon>Schizosaccharomycetaceae</taxon>
        <taxon>Schizosaccharomyces</taxon>
    </lineage>
</organism>
<dbReference type="RefSeq" id="XP_002174869.1">
    <property type="nucleotide sequence ID" value="XM_002174833.1"/>
</dbReference>
<keyword evidence="4" id="KW-1185">Reference proteome</keyword>
<reference evidence="2 4" key="1">
    <citation type="journal article" date="2011" name="Science">
        <title>Comparative functional genomics of the fission yeasts.</title>
        <authorList>
            <person name="Rhind N."/>
            <person name="Chen Z."/>
            <person name="Yassour M."/>
            <person name="Thompson D.A."/>
            <person name="Haas B.J."/>
            <person name="Habib N."/>
            <person name="Wapinski I."/>
            <person name="Roy S."/>
            <person name="Lin M.F."/>
            <person name="Heiman D.I."/>
            <person name="Young S.K."/>
            <person name="Furuya K."/>
            <person name="Guo Y."/>
            <person name="Pidoux A."/>
            <person name="Chen H.M."/>
            <person name="Robbertse B."/>
            <person name="Goldberg J.M."/>
            <person name="Aoki K."/>
            <person name="Bayne E.H."/>
            <person name="Berlin A.M."/>
            <person name="Desjardins C.A."/>
            <person name="Dobbs E."/>
            <person name="Dukaj L."/>
            <person name="Fan L."/>
            <person name="FitzGerald M.G."/>
            <person name="French C."/>
            <person name="Gujja S."/>
            <person name="Hansen K."/>
            <person name="Keifenheim D."/>
            <person name="Levin J.Z."/>
            <person name="Mosher R.A."/>
            <person name="Mueller C.A."/>
            <person name="Pfiffner J."/>
            <person name="Priest M."/>
            <person name="Russ C."/>
            <person name="Smialowska A."/>
            <person name="Swoboda P."/>
            <person name="Sykes S.M."/>
            <person name="Vaughn M."/>
            <person name="Vengrova S."/>
            <person name="Yoder R."/>
            <person name="Zeng Q."/>
            <person name="Allshire R."/>
            <person name="Baulcombe D."/>
            <person name="Birren B.W."/>
            <person name="Brown W."/>
            <person name="Ekwall K."/>
            <person name="Kellis M."/>
            <person name="Leatherwood J."/>
            <person name="Levin H."/>
            <person name="Margalit H."/>
            <person name="Martienssen R."/>
            <person name="Nieduszynski C.A."/>
            <person name="Spatafora J.W."/>
            <person name="Friedman N."/>
            <person name="Dalgaard J.Z."/>
            <person name="Baumann P."/>
            <person name="Niki H."/>
            <person name="Regev A."/>
            <person name="Nusbaum C."/>
        </authorList>
    </citation>
    <scope>NUCLEOTIDE SEQUENCE [LARGE SCALE GENOMIC DNA]</scope>
    <source>
        <strain evidence="4">yFS275 / FY16936</strain>
    </source>
</reference>
<evidence type="ECO:0000313" key="2">
    <source>
        <dbReference type="EMBL" id="EEB08576.1"/>
    </source>
</evidence>
<name>B6K2T6_SCHJY</name>
<gene>
    <name evidence="3" type="primary">mug103</name>
    <name evidence="2" type="ORF">SJAG_05307</name>
</gene>
<dbReference type="AlphaFoldDB" id="B6K2T6"/>
<sequence length="118" mass="14105">MDEFEWVYKHEVNPLVDEDNFSMLIERNYGDFLVIQHGYLPFSYVATLGKRSDSVLFEGLSPINRPAYRRRKKQTERQRAMVTEIVDEEHDETTELKLERGKSRDKNLKRKRLSRANK</sequence>
<dbReference type="JaponicusDB" id="SJAG_05307">
    <property type="gene designation" value="mug103"/>
</dbReference>
<dbReference type="VEuPathDB" id="FungiDB:SJAG_05307"/>